<proteinExistence type="predicted"/>
<dbReference type="OrthoDB" id="9796589at2"/>
<dbReference type="PANTHER" id="PTHR43664:SF1">
    <property type="entry name" value="BETA-METHYLMALYL-COA DEHYDRATASE"/>
    <property type="match status" value="1"/>
</dbReference>
<feature type="domain" description="MaoC-like" evidence="1">
    <location>
        <begin position="16"/>
        <end position="125"/>
    </location>
</feature>
<dbReference type="Gene3D" id="3.10.129.10">
    <property type="entry name" value="Hotdog Thioesterase"/>
    <property type="match status" value="1"/>
</dbReference>
<sequence length="154" mass="16765">MTAIHLDDIKPGDRARSSRVTVTEAHIVWFAGLTGDFNPLHMDAEAAKANGFGRTIAHGMLTHSLSTGLRSAIDDWAILAFLETRRRFVGPVFAGDTVHYEAEVAEVRPSASKPDRGIVRVAVTVKNQRGETVQEGEDVLSVARKEMPEKESAA</sequence>
<accession>A0A9W7NF12</accession>
<dbReference type="Pfam" id="PF01575">
    <property type="entry name" value="MaoC_dehydratas"/>
    <property type="match status" value="1"/>
</dbReference>
<keyword evidence="3" id="KW-1185">Reference proteome</keyword>
<reference evidence="2 3" key="1">
    <citation type="submission" date="2018-07" db="EMBL/GenBank/DDBJ databases">
        <title>Genome sequence of Azospirillum sp. ATCC 49961.</title>
        <authorList>
            <person name="Sant'Anna F.H."/>
            <person name="Baldani J.I."/>
            <person name="Zilli J.E."/>
            <person name="Reis V.M."/>
            <person name="Hartmann A."/>
            <person name="Cruz L."/>
            <person name="de Souza E.M."/>
            <person name="de Oliveira Pedrosa F."/>
            <person name="Passaglia L.M.P."/>
        </authorList>
    </citation>
    <scope>NUCLEOTIDE SEQUENCE [LARGE SCALE GENOMIC DNA]</scope>
    <source>
        <strain evidence="2 3">ATCC 49961</strain>
    </source>
</reference>
<dbReference type="EMBL" id="QOKW01000038">
    <property type="protein sequence ID" value="KAA0676256.1"/>
    <property type="molecule type" value="Genomic_DNA"/>
</dbReference>
<evidence type="ECO:0000313" key="2">
    <source>
        <dbReference type="EMBL" id="KAA0676256.1"/>
    </source>
</evidence>
<dbReference type="InterPro" id="IPR029069">
    <property type="entry name" value="HotDog_dom_sf"/>
</dbReference>
<evidence type="ECO:0000259" key="1">
    <source>
        <dbReference type="Pfam" id="PF01575"/>
    </source>
</evidence>
<dbReference type="SUPFAM" id="SSF54637">
    <property type="entry name" value="Thioesterase/thiol ester dehydrase-isomerase"/>
    <property type="match status" value="1"/>
</dbReference>
<gene>
    <name evidence="2" type="ORF">DS843_27910</name>
</gene>
<organism evidence="2 3">
    <name type="scientific">Roseomonas genomospecies 6</name>
    <dbReference type="NCBI Taxonomy" id="214106"/>
    <lineage>
        <taxon>Bacteria</taxon>
        <taxon>Pseudomonadati</taxon>
        <taxon>Pseudomonadota</taxon>
        <taxon>Alphaproteobacteria</taxon>
        <taxon>Acetobacterales</taxon>
        <taxon>Roseomonadaceae</taxon>
        <taxon>Roseomonas</taxon>
    </lineage>
</organism>
<dbReference type="InterPro" id="IPR002539">
    <property type="entry name" value="MaoC-like_dom"/>
</dbReference>
<comment type="caution">
    <text evidence="2">The sequence shown here is derived from an EMBL/GenBank/DDBJ whole genome shotgun (WGS) entry which is preliminary data.</text>
</comment>
<name>A0A9W7NF12_9PROT</name>
<dbReference type="PANTHER" id="PTHR43664">
    <property type="entry name" value="MONOAMINE OXIDASE-RELATED"/>
    <property type="match status" value="1"/>
</dbReference>
<protein>
    <recommendedName>
        <fullName evidence="1">MaoC-like domain-containing protein</fullName>
    </recommendedName>
</protein>
<evidence type="ECO:0000313" key="3">
    <source>
        <dbReference type="Proteomes" id="UP000480854"/>
    </source>
</evidence>
<dbReference type="AlphaFoldDB" id="A0A9W7NF12"/>
<dbReference type="RefSeq" id="WP_149472108.1">
    <property type="nucleotide sequence ID" value="NZ_QOKW01000038.1"/>
</dbReference>
<dbReference type="Proteomes" id="UP000480854">
    <property type="component" value="Unassembled WGS sequence"/>
</dbReference>
<dbReference type="InterPro" id="IPR052342">
    <property type="entry name" value="MCH/BMMD"/>
</dbReference>